<reference evidence="2 3" key="1">
    <citation type="submission" date="2020-08" db="EMBL/GenBank/DDBJ databases">
        <title>Genome public.</title>
        <authorList>
            <person name="Liu C."/>
            <person name="Sun Q."/>
        </authorList>
    </citation>
    <scope>NUCLEOTIDE SEQUENCE [LARGE SCALE GENOMIC DNA]</scope>
    <source>
        <strain evidence="2 3">NSJ-26</strain>
    </source>
</reference>
<feature type="transmembrane region" description="Helical" evidence="1">
    <location>
        <begin position="152"/>
        <end position="173"/>
    </location>
</feature>
<sequence length="287" mass="32098">MGKFIKYEIKGTYKFILGILVMLLIASTIIQLNISNEIKNFDYSSVNGEINFMRFMFFVSTLVIFGAAITAFFYIVGSFRKELYEDRGYLTFTLPLTGNQIVGTKLIVAFLWYFVLGAAVLLYNILLAIILFGGQWMEIFKDIFNTININTLSFTLISLLSAVTSLILIYFSIALSKVSIRNKKIGGLWFILFLVLSAIVAYIVSKVNLALPYYLDLNTFKLAGIQELSMLDHMSFSSGTGRSMVLGLGQGVFSGMYINIFGTLTQLIIGIATFIGTGYLIEKKIDL</sequence>
<name>A0A926EWU5_9FIRM</name>
<dbReference type="EMBL" id="JACRTK010000001">
    <property type="protein sequence ID" value="MBC8589778.1"/>
    <property type="molecule type" value="Genomic_DNA"/>
</dbReference>
<keyword evidence="1" id="KW-1133">Transmembrane helix</keyword>
<feature type="transmembrane region" description="Helical" evidence="1">
    <location>
        <begin position="52"/>
        <end position="77"/>
    </location>
</feature>
<evidence type="ECO:0000313" key="3">
    <source>
        <dbReference type="Proteomes" id="UP000601522"/>
    </source>
</evidence>
<dbReference type="Proteomes" id="UP000601522">
    <property type="component" value="Unassembled WGS sequence"/>
</dbReference>
<feature type="transmembrane region" description="Helical" evidence="1">
    <location>
        <begin position="185"/>
        <end position="204"/>
    </location>
</feature>
<evidence type="ECO:0008006" key="4">
    <source>
        <dbReference type="Google" id="ProtNLM"/>
    </source>
</evidence>
<gene>
    <name evidence="2" type="ORF">H8689_01280</name>
</gene>
<keyword evidence="1" id="KW-0472">Membrane</keyword>
<accession>A0A926EWU5</accession>
<keyword evidence="3" id="KW-1185">Reference proteome</keyword>
<evidence type="ECO:0000313" key="2">
    <source>
        <dbReference type="EMBL" id="MBC8589778.1"/>
    </source>
</evidence>
<feature type="transmembrane region" description="Helical" evidence="1">
    <location>
        <begin position="110"/>
        <end position="132"/>
    </location>
</feature>
<comment type="caution">
    <text evidence="2">The sequence shown here is derived from an EMBL/GenBank/DDBJ whole genome shotgun (WGS) entry which is preliminary data.</text>
</comment>
<proteinExistence type="predicted"/>
<dbReference type="RefSeq" id="WP_249322595.1">
    <property type="nucleotide sequence ID" value="NZ_JACRTK010000001.1"/>
</dbReference>
<keyword evidence="1" id="KW-0812">Transmembrane</keyword>
<dbReference type="AlphaFoldDB" id="A0A926EWU5"/>
<evidence type="ECO:0000256" key="1">
    <source>
        <dbReference type="SAM" id="Phobius"/>
    </source>
</evidence>
<organism evidence="2 3">
    <name type="scientific">Wansuia hejianensis</name>
    <dbReference type="NCBI Taxonomy" id="2763667"/>
    <lineage>
        <taxon>Bacteria</taxon>
        <taxon>Bacillati</taxon>
        <taxon>Bacillota</taxon>
        <taxon>Clostridia</taxon>
        <taxon>Lachnospirales</taxon>
        <taxon>Lachnospiraceae</taxon>
        <taxon>Wansuia</taxon>
    </lineage>
</organism>
<protein>
    <recommendedName>
        <fullName evidence="4">ABC-2 family transporter</fullName>
    </recommendedName>
</protein>
<feature type="transmembrane region" description="Helical" evidence="1">
    <location>
        <begin position="12"/>
        <end position="32"/>
    </location>
</feature>
<feature type="transmembrane region" description="Helical" evidence="1">
    <location>
        <begin position="256"/>
        <end position="281"/>
    </location>
</feature>